<organism evidence="2 3">
    <name type="scientific">Friedmanniella luteola</name>
    <dbReference type="NCBI Taxonomy" id="546871"/>
    <lineage>
        <taxon>Bacteria</taxon>
        <taxon>Bacillati</taxon>
        <taxon>Actinomycetota</taxon>
        <taxon>Actinomycetes</taxon>
        <taxon>Propionibacteriales</taxon>
        <taxon>Nocardioidaceae</taxon>
        <taxon>Friedmanniella</taxon>
    </lineage>
</organism>
<dbReference type="EMBL" id="LT629749">
    <property type="protein sequence ID" value="SDS51520.1"/>
    <property type="molecule type" value="Genomic_DNA"/>
</dbReference>
<evidence type="ECO:0008006" key="4">
    <source>
        <dbReference type="Google" id="ProtNLM"/>
    </source>
</evidence>
<keyword evidence="3" id="KW-1185">Reference proteome</keyword>
<proteinExistence type="predicted"/>
<dbReference type="AlphaFoldDB" id="A0A1H1SU47"/>
<sequence>MGLTTGRNDRRVTHRATAALFVLGGLLMAAGGQLHPRGSGETVDEYLLTMFSSPGWLSSHLVLLAGSVTGCLAFVAAWHSEAFGGRVQRWLPLVAVAWALGAAEMLPHLLAANDALALEHHEATPVLDLHVLVQLVASPAVGLTSAIIAVAVAAAAKTRPARVLAGFAVLGGLGSAAASPLVTATGDTRWALLFPLQTGLAVWLMGTGVRLWRR</sequence>
<feature type="transmembrane region" description="Helical" evidence="1">
    <location>
        <begin position="90"/>
        <end position="111"/>
    </location>
</feature>
<name>A0A1H1SU47_9ACTN</name>
<dbReference type="Proteomes" id="UP000199092">
    <property type="component" value="Chromosome I"/>
</dbReference>
<feature type="transmembrane region" description="Helical" evidence="1">
    <location>
        <begin position="163"/>
        <end position="184"/>
    </location>
</feature>
<evidence type="ECO:0000256" key="1">
    <source>
        <dbReference type="SAM" id="Phobius"/>
    </source>
</evidence>
<feature type="transmembrane region" description="Helical" evidence="1">
    <location>
        <begin position="56"/>
        <end position="78"/>
    </location>
</feature>
<keyword evidence="1" id="KW-1133">Transmembrane helix</keyword>
<feature type="transmembrane region" description="Helical" evidence="1">
    <location>
        <begin position="190"/>
        <end position="212"/>
    </location>
</feature>
<gene>
    <name evidence="2" type="ORF">SAMN04488543_1874</name>
</gene>
<accession>A0A1H1SU47</accession>
<feature type="transmembrane region" description="Helical" evidence="1">
    <location>
        <begin position="131"/>
        <end position="156"/>
    </location>
</feature>
<keyword evidence="1" id="KW-0812">Transmembrane</keyword>
<keyword evidence="1" id="KW-0472">Membrane</keyword>
<evidence type="ECO:0000313" key="2">
    <source>
        <dbReference type="EMBL" id="SDS51520.1"/>
    </source>
</evidence>
<evidence type="ECO:0000313" key="3">
    <source>
        <dbReference type="Proteomes" id="UP000199092"/>
    </source>
</evidence>
<dbReference type="STRING" id="546871.SAMN04488543_1874"/>
<protein>
    <recommendedName>
        <fullName evidence="4">DUF998 domain-containing protein</fullName>
    </recommendedName>
</protein>
<reference evidence="2 3" key="1">
    <citation type="submission" date="2016-10" db="EMBL/GenBank/DDBJ databases">
        <authorList>
            <person name="de Groot N.N."/>
        </authorList>
    </citation>
    <scope>NUCLEOTIDE SEQUENCE [LARGE SCALE GENOMIC DNA]</scope>
    <source>
        <strain evidence="2 3">DSM 21741</strain>
    </source>
</reference>